<dbReference type="InterPro" id="IPR005770">
    <property type="entry name" value="PhnD"/>
</dbReference>
<evidence type="ECO:0000313" key="4">
    <source>
        <dbReference type="EMBL" id="GLJ69896.1"/>
    </source>
</evidence>
<accession>A0ABQ5T1D8</accession>
<keyword evidence="5" id="KW-1185">Reference proteome</keyword>
<name>A0ABQ5T1D8_9ACTN</name>
<dbReference type="PROSITE" id="PS51257">
    <property type="entry name" value="PROKAR_LIPOPROTEIN"/>
    <property type="match status" value="1"/>
</dbReference>
<dbReference type="NCBIfam" id="TIGR01098">
    <property type="entry name" value="3A0109s03R"/>
    <property type="match status" value="1"/>
</dbReference>
<feature type="chain" id="PRO_5045551332" evidence="3">
    <location>
        <begin position="23"/>
        <end position="328"/>
    </location>
</feature>
<dbReference type="PANTHER" id="PTHR35841">
    <property type="entry name" value="PHOSPHONATES-BINDING PERIPLASMIC PROTEIN"/>
    <property type="match status" value="1"/>
</dbReference>
<gene>
    <name evidence="4" type="primary">phnD</name>
    <name evidence="4" type="ORF">GCM10017579_39320</name>
</gene>
<evidence type="ECO:0000256" key="2">
    <source>
        <dbReference type="ARBA" id="ARBA00022729"/>
    </source>
</evidence>
<sequence>MRLALSLTVSLAAVALVASGCAESPNARGGSSGSDDPSELVFAVVPTEDGEDLAKSFEPVVAAIEKKTGLDVSMETVSSNAGVIEAQVAERVDVAVYGAFSYYLAQDVADISPVAIDQLTPDPGSGTVNSYGVVKAGSDISSIEDLKGADVCFTDPASTTGYLAASAGLIEAGLDPEKDINPVFAGGHDTAVTQMLAGDCDAAFAASTFIDDILPAKGVIKEGDVTKIWTSDGLPGSPMVVGNWLPEDVRKDVTAAMTDYDAVSAAEDGLCEGAEREAPAPWGEEYAGKKACEWGGTGAFAFEPATDAVFDPIRKICDVTDADVCREE</sequence>
<evidence type="ECO:0000256" key="1">
    <source>
        <dbReference type="ARBA" id="ARBA00007162"/>
    </source>
</evidence>
<dbReference type="EMBL" id="BSEL01000007">
    <property type="protein sequence ID" value="GLJ69896.1"/>
    <property type="molecule type" value="Genomic_DNA"/>
</dbReference>
<comment type="similarity">
    <text evidence="1">Belongs to the phosphate/phosphite/phosphonate binding protein family.</text>
</comment>
<feature type="signal peptide" evidence="3">
    <location>
        <begin position="1"/>
        <end position="22"/>
    </location>
</feature>
<evidence type="ECO:0000313" key="5">
    <source>
        <dbReference type="Proteomes" id="UP001142292"/>
    </source>
</evidence>
<reference evidence="4" key="2">
    <citation type="submission" date="2023-01" db="EMBL/GenBank/DDBJ databases">
        <authorList>
            <person name="Sun Q."/>
            <person name="Evtushenko L."/>
        </authorList>
    </citation>
    <scope>NUCLEOTIDE SEQUENCE</scope>
    <source>
        <strain evidence="4">VKM Ac-1246</strain>
    </source>
</reference>
<dbReference type="SUPFAM" id="SSF53850">
    <property type="entry name" value="Periplasmic binding protein-like II"/>
    <property type="match status" value="1"/>
</dbReference>
<reference evidence="4" key="1">
    <citation type="journal article" date="2014" name="Int. J. Syst. Evol. Microbiol.">
        <title>Complete genome of a new Firmicutes species belonging to the dominant human colonic microbiota ('Ruminococcus bicirculans') reveals two chromosomes and a selective capacity to utilize plant glucans.</title>
        <authorList>
            <consortium name="NISC Comparative Sequencing Program"/>
            <person name="Wegmann U."/>
            <person name="Louis P."/>
            <person name="Goesmann A."/>
            <person name="Henrissat B."/>
            <person name="Duncan S.H."/>
            <person name="Flint H.J."/>
        </authorList>
    </citation>
    <scope>NUCLEOTIDE SEQUENCE</scope>
    <source>
        <strain evidence="4">VKM Ac-1246</strain>
    </source>
</reference>
<evidence type="ECO:0000256" key="3">
    <source>
        <dbReference type="SAM" id="SignalP"/>
    </source>
</evidence>
<dbReference type="Gene3D" id="3.40.190.10">
    <property type="entry name" value="Periplasmic binding protein-like II"/>
    <property type="match status" value="2"/>
</dbReference>
<keyword evidence="2 3" id="KW-0732">Signal</keyword>
<dbReference type="Pfam" id="PF12974">
    <property type="entry name" value="Phosphonate-bd"/>
    <property type="match status" value="1"/>
</dbReference>
<dbReference type="Proteomes" id="UP001142292">
    <property type="component" value="Unassembled WGS sequence"/>
</dbReference>
<dbReference type="CDD" id="cd01071">
    <property type="entry name" value="PBP2_PhnD_like"/>
    <property type="match status" value="1"/>
</dbReference>
<dbReference type="PANTHER" id="PTHR35841:SF1">
    <property type="entry name" value="PHOSPHONATES-BINDING PERIPLASMIC PROTEIN"/>
    <property type="match status" value="1"/>
</dbReference>
<organism evidence="4 5">
    <name type="scientific">Nocardioides luteus</name>
    <dbReference type="NCBI Taxonomy" id="1844"/>
    <lineage>
        <taxon>Bacteria</taxon>
        <taxon>Bacillati</taxon>
        <taxon>Actinomycetota</taxon>
        <taxon>Actinomycetes</taxon>
        <taxon>Propionibacteriales</taxon>
        <taxon>Nocardioidaceae</taxon>
        <taxon>Nocardioides</taxon>
    </lineage>
</organism>
<comment type="caution">
    <text evidence="4">The sequence shown here is derived from an EMBL/GenBank/DDBJ whole genome shotgun (WGS) entry which is preliminary data.</text>
</comment>
<protein>
    <submittedName>
        <fullName evidence="4">Phosphate-import protein PhnD</fullName>
    </submittedName>
</protein>
<dbReference type="RefSeq" id="WP_268244491.1">
    <property type="nucleotide sequence ID" value="NZ_BMRK01000006.1"/>
</dbReference>
<proteinExistence type="inferred from homology"/>